<comment type="caution">
    <text evidence="1">The sequence shown here is derived from an EMBL/GenBank/DDBJ whole genome shotgun (WGS) entry which is preliminary data.</text>
</comment>
<reference evidence="1 2" key="1">
    <citation type="submission" date="2019-06" db="EMBL/GenBank/DDBJ databases">
        <title>The draft genome of Rhizobium smilacinae PTYR-5.</title>
        <authorList>
            <person name="Liu L."/>
            <person name="Li L."/>
            <person name="Zhang X."/>
        </authorList>
    </citation>
    <scope>NUCLEOTIDE SEQUENCE [LARGE SCALE GENOMIC DNA]</scope>
    <source>
        <strain evidence="1 2">PTYR-5</strain>
    </source>
</reference>
<evidence type="ECO:0008006" key="3">
    <source>
        <dbReference type="Google" id="ProtNLM"/>
    </source>
</evidence>
<keyword evidence="2" id="KW-1185">Reference proteome</keyword>
<proteinExistence type="predicted"/>
<organism evidence="1 2">
    <name type="scientific">Aliirhizobium smilacinae</name>
    <dbReference type="NCBI Taxonomy" id="1395944"/>
    <lineage>
        <taxon>Bacteria</taxon>
        <taxon>Pseudomonadati</taxon>
        <taxon>Pseudomonadota</taxon>
        <taxon>Alphaproteobacteria</taxon>
        <taxon>Hyphomicrobiales</taxon>
        <taxon>Rhizobiaceae</taxon>
        <taxon>Aliirhizobium</taxon>
    </lineage>
</organism>
<sequence>MRKVKKISISTKVSMEDYAAVRVLASQRNLSLASFLRLSALKAGEMEPVYRDDDRRLLLYLREELRDEGCRLTDLVRTLNVENLPVDGAIKAGLVTMQRTIAALCVELSVHRKELLKQQPQGDRDGRTSSQRH</sequence>
<protein>
    <recommendedName>
        <fullName evidence="3">Mobilization protein</fullName>
    </recommendedName>
</protein>
<evidence type="ECO:0000313" key="1">
    <source>
        <dbReference type="EMBL" id="TNM63042.1"/>
    </source>
</evidence>
<accession>A0A5C4XI54</accession>
<dbReference type="RefSeq" id="WP_139677532.1">
    <property type="nucleotide sequence ID" value="NZ_VDMN01000003.1"/>
</dbReference>
<dbReference type="Proteomes" id="UP000311605">
    <property type="component" value="Unassembled WGS sequence"/>
</dbReference>
<dbReference type="AlphaFoldDB" id="A0A5C4XI54"/>
<dbReference type="EMBL" id="VDMN01000003">
    <property type="protein sequence ID" value="TNM63042.1"/>
    <property type="molecule type" value="Genomic_DNA"/>
</dbReference>
<gene>
    <name evidence="1" type="ORF">FHP24_17685</name>
</gene>
<evidence type="ECO:0000313" key="2">
    <source>
        <dbReference type="Proteomes" id="UP000311605"/>
    </source>
</evidence>
<name>A0A5C4XI54_9HYPH</name>